<reference evidence="3" key="2">
    <citation type="submission" date="2015-01" db="EMBL/GenBank/DDBJ databases">
        <title>Evolutionary Origins and Diversification of the Mycorrhizal Mutualists.</title>
        <authorList>
            <consortium name="DOE Joint Genome Institute"/>
            <consortium name="Mycorrhizal Genomics Consortium"/>
            <person name="Kohler A."/>
            <person name="Kuo A."/>
            <person name="Nagy L.G."/>
            <person name="Floudas D."/>
            <person name="Copeland A."/>
            <person name="Barry K.W."/>
            <person name="Cichocki N."/>
            <person name="Veneault-Fourrey C."/>
            <person name="LaButti K."/>
            <person name="Lindquist E.A."/>
            <person name="Lipzen A."/>
            <person name="Lundell T."/>
            <person name="Morin E."/>
            <person name="Murat C."/>
            <person name="Riley R."/>
            <person name="Ohm R."/>
            <person name="Sun H."/>
            <person name="Tunlid A."/>
            <person name="Henrissat B."/>
            <person name="Grigoriev I.V."/>
            <person name="Hibbett D.S."/>
            <person name="Martin F."/>
        </authorList>
    </citation>
    <scope>NUCLEOTIDE SEQUENCE [LARGE SCALE GENOMIC DNA]</scope>
    <source>
        <strain evidence="3">Ve08.2h10</strain>
    </source>
</reference>
<evidence type="ECO:0000313" key="3">
    <source>
        <dbReference type="Proteomes" id="UP000054538"/>
    </source>
</evidence>
<evidence type="ECO:0000256" key="1">
    <source>
        <dbReference type="SAM" id="MobiDB-lite"/>
    </source>
</evidence>
<feature type="compositionally biased region" description="Acidic residues" evidence="1">
    <location>
        <begin position="187"/>
        <end position="198"/>
    </location>
</feature>
<reference evidence="2 3" key="1">
    <citation type="submission" date="2014-04" db="EMBL/GenBank/DDBJ databases">
        <authorList>
            <consortium name="DOE Joint Genome Institute"/>
            <person name="Kuo A."/>
            <person name="Kohler A."/>
            <person name="Jargeat P."/>
            <person name="Nagy L.G."/>
            <person name="Floudas D."/>
            <person name="Copeland A."/>
            <person name="Barry K.W."/>
            <person name="Cichocki N."/>
            <person name="Veneault-Fourrey C."/>
            <person name="LaButti K."/>
            <person name="Lindquist E.A."/>
            <person name="Lipzen A."/>
            <person name="Lundell T."/>
            <person name="Morin E."/>
            <person name="Murat C."/>
            <person name="Sun H."/>
            <person name="Tunlid A."/>
            <person name="Henrissat B."/>
            <person name="Grigoriev I.V."/>
            <person name="Hibbett D.S."/>
            <person name="Martin F."/>
            <person name="Nordberg H.P."/>
            <person name="Cantor M.N."/>
            <person name="Hua S.X."/>
        </authorList>
    </citation>
    <scope>NUCLEOTIDE SEQUENCE [LARGE SCALE GENOMIC DNA]</scope>
    <source>
        <strain evidence="2 3">Ve08.2h10</strain>
    </source>
</reference>
<dbReference type="AlphaFoldDB" id="A0A0D0EB54"/>
<dbReference type="OrthoDB" id="2709048at2759"/>
<accession>A0A0D0EB54</accession>
<organism evidence="2 3">
    <name type="scientific">Paxillus rubicundulus Ve08.2h10</name>
    <dbReference type="NCBI Taxonomy" id="930991"/>
    <lineage>
        <taxon>Eukaryota</taxon>
        <taxon>Fungi</taxon>
        <taxon>Dikarya</taxon>
        <taxon>Basidiomycota</taxon>
        <taxon>Agaricomycotina</taxon>
        <taxon>Agaricomycetes</taxon>
        <taxon>Agaricomycetidae</taxon>
        <taxon>Boletales</taxon>
        <taxon>Paxilineae</taxon>
        <taxon>Paxillaceae</taxon>
        <taxon>Paxillus</taxon>
    </lineage>
</organism>
<dbReference type="HOGENOM" id="CLU_066687_0_0_1"/>
<dbReference type="STRING" id="930991.A0A0D0EB54"/>
<feature type="compositionally biased region" description="Basic and acidic residues" evidence="1">
    <location>
        <begin position="11"/>
        <end position="21"/>
    </location>
</feature>
<evidence type="ECO:0000313" key="2">
    <source>
        <dbReference type="EMBL" id="KIK97160.1"/>
    </source>
</evidence>
<sequence length="296" mass="33503">MSSSITNDLTKWSDEQLHKNEDDNDNLYKKKSAEHRRLRKEAEHWVAEEVAKWKAEEVAKRKAEVEAQRRAEAEAKVRAEEVARVQSLVSGPFKGKQPKAAASRAVEVREQVGGLAPCYGCSGAGVSCEMRTARGSKARLCNHCRRLKHKCERPGDTQQTQQRKQEELMSPWAGKKKAWMQSPVVDKDDDDEYKEEAGEEHDMLGTLTEVLAAVVTEMRDMATDRRRAVAESHAQTEWMLGILEEIQGCLDPEFTPEEPEVGSEEDFKEEEVAEAAEEREALKGWSEEEAEVDESM</sequence>
<protein>
    <submittedName>
        <fullName evidence="2">Uncharacterized protein</fullName>
    </submittedName>
</protein>
<feature type="compositionally biased region" description="Polar residues" evidence="1">
    <location>
        <begin position="1"/>
        <end position="10"/>
    </location>
</feature>
<keyword evidence="3" id="KW-1185">Reference proteome</keyword>
<feature type="region of interest" description="Disordered" evidence="1">
    <location>
        <begin position="151"/>
        <end position="198"/>
    </location>
</feature>
<feature type="compositionally biased region" description="Basic residues" evidence="1">
    <location>
        <begin position="29"/>
        <end position="38"/>
    </location>
</feature>
<dbReference type="EMBL" id="KN824949">
    <property type="protein sequence ID" value="KIK97160.1"/>
    <property type="molecule type" value="Genomic_DNA"/>
</dbReference>
<feature type="region of interest" description="Disordered" evidence="1">
    <location>
        <begin position="1"/>
        <end position="38"/>
    </location>
</feature>
<name>A0A0D0EB54_9AGAM</name>
<dbReference type="Proteomes" id="UP000054538">
    <property type="component" value="Unassembled WGS sequence"/>
</dbReference>
<proteinExistence type="predicted"/>
<gene>
    <name evidence="2" type="ORF">PAXRUDRAFT_10339</name>
</gene>
<dbReference type="InParanoid" id="A0A0D0EB54"/>